<dbReference type="GO" id="GO:0043565">
    <property type="term" value="F:sequence-specific DNA binding"/>
    <property type="evidence" value="ECO:0007669"/>
    <property type="project" value="InterPro"/>
</dbReference>
<evidence type="ECO:0000256" key="3">
    <source>
        <dbReference type="ARBA" id="ARBA00023163"/>
    </source>
</evidence>
<dbReference type="PANTHER" id="PTHR43280:SF27">
    <property type="entry name" value="TRANSCRIPTIONAL REGULATOR MTLR"/>
    <property type="match status" value="1"/>
</dbReference>
<evidence type="ECO:0000259" key="5">
    <source>
        <dbReference type="PROSITE" id="PS01124"/>
    </source>
</evidence>
<dbReference type="RefSeq" id="WP_095747061.1">
    <property type="nucleotide sequence ID" value="NZ_CP023284.1"/>
</dbReference>
<dbReference type="InterPro" id="IPR003313">
    <property type="entry name" value="AraC-bd"/>
</dbReference>
<sequence>MEDLSPVRRDAMFESELARNVELGLEPSGGIGCYVHGTPSRLERWHYHDEYELQLVVQTSGRTYVGNHVGAFKPGSIVLISPRVPHNLVSLDAPAAGVDERSVVVHFAKDLMHKAAELFADLQGAVSLLERDRCGVEFLNADTDLHDRFRLVQNSSGVARFCALAELLQRLSRWPEFRPFSLTTMPDAPGQRKAVMDPRVEKVQALVYRDYADRLSLAKAGDCAGVGVHALSRLFRRVTGSTYTDFLISVRVARACELLSKSDAQVSSICYLVGFNNISNFNRHFRRLKNMTPSAYRDHMAGRFGAAAKPAHSRASTAQASTSSGRI</sequence>
<evidence type="ECO:0000256" key="2">
    <source>
        <dbReference type="ARBA" id="ARBA00023125"/>
    </source>
</evidence>
<accession>A0A250DSJ0</accession>
<dbReference type="Gene3D" id="2.60.120.10">
    <property type="entry name" value="Jelly Rolls"/>
    <property type="match status" value="1"/>
</dbReference>
<dbReference type="KEGG" id="vbo:CKY39_30495"/>
<dbReference type="Pfam" id="PF12833">
    <property type="entry name" value="HTH_18"/>
    <property type="match status" value="1"/>
</dbReference>
<evidence type="ECO:0000313" key="7">
    <source>
        <dbReference type="Proteomes" id="UP000217154"/>
    </source>
</evidence>
<gene>
    <name evidence="6" type="ORF">CKY39_30495</name>
</gene>
<dbReference type="SMART" id="SM00342">
    <property type="entry name" value="HTH_ARAC"/>
    <property type="match status" value="1"/>
</dbReference>
<dbReference type="SUPFAM" id="SSF51215">
    <property type="entry name" value="Regulatory protein AraC"/>
    <property type="match status" value="1"/>
</dbReference>
<feature type="domain" description="HTH araC/xylS-type" evidence="5">
    <location>
        <begin position="201"/>
        <end position="299"/>
    </location>
</feature>
<evidence type="ECO:0000256" key="1">
    <source>
        <dbReference type="ARBA" id="ARBA00023015"/>
    </source>
</evidence>
<protein>
    <submittedName>
        <fullName evidence="6">AraC family transcriptional regulator</fullName>
    </submittedName>
</protein>
<evidence type="ECO:0000256" key="4">
    <source>
        <dbReference type="SAM" id="MobiDB-lite"/>
    </source>
</evidence>
<dbReference type="Proteomes" id="UP000217154">
    <property type="component" value="Chromosome"/>
</dbReference>
<name>A0A250DSJ0_9BURK</name>
<evidence type="ECO:0000313" key="6">
    <source>
        <dbReference type="EMBL" id="ATA57071.1"/>
    </source>
</evidence>
<keyword evidence="1" id="KW-0805">Transcription regulation</keyword>
<dbReference type="InterPro" id="IPR009057">
    <property type="entry name" value="Homeodomain-like_sf"/>
</dbReference>
<keyword evidence="2" id="KW-0238">DNA-binding</keyword>
<dbReference type="InterPro" id="IPR018062">
    <property type="entry name" value="HTH_AraC-typ_CS"/>
</dbReference>
<dbReference type="SUPFAM" id="SSF46689">
    <property type="entry name" value="Homeodomain-like"/>
    <property type="match status" value="2"/>
</dbReference>
<dbReference type="AlphaFoldDB" id="A0A250DSJ0"/>
<dbReference type="EMBL" id="CP023284">
    <property type="protein sequence ID" value="ATA57071.1"/>
    <property type="molecule type" value="Genomic_DNA"/>
</dbReference>
<dbReference type="InterPro" id="IPR014710">
    <property type="entry name" value="RmlC-like_jellyroll"/>
</dbReference>
<dbReference type="PROSITE" id="PS01124">
    <property type="entry name" value="HTH_ARAC_FAMILY_2"/>
    <property type="match status" value="1"/>
</dbReference>
<dbReference type="PROSITE" id="PS00041">
    <property type="entry name" value="HTH_ARAC_FAMILY_1"/>
    <property type="match status" value="1"/>
</dbReference>
<feature type="compositionally biased region" description="Low complexity" evidence="4">
    <location>
        <begin position="313"/>
        <end position="327"/>
    </location>
</feature>
<reference evidence="6 7" key="1">
    <citation type="submission" date="2017-09" db="EMBL/GenBank/DDBJ databases">
        <title>The diverse metabolic capabilities of V. boronicumulans make it an excellent choice for continued studies on novel biodegradation.</title>
        <authorList>
            <person name="Sun S."/>
        </authorList>
    </citation>
    <scope>NUCLEOTIDE SEQUENCE [LARGE SCALE GENOMIC DNA]</scope>
    <source>
        <strain evidence="6 7">J1</strain>
    </source>
</reference>
<feature type="region of interest" description="Disordered" evidence="4">
    <location>
        <begin position="307"/>
        <end position="327"/>
    </location>
</feature>
<keyword evidence="3" id="KW-0804">Transcription</keyword>
<dbReference type="CDD" id="cd06976">
    <property type="entry name" value="cupin_MtlR-like_N"/>
    <property type="match status" value="1"/>
</dbReference>
<dbReference type="Pfam" id="PF02311">
    <property type="entry name" value="AraC_binding"/>
    <property type="match status" value="1"/>
</dbReference>
<organism evidence="6 7">
    <name type="scientific">Variovorax boronicumulans</name>
    <dbReference type="NCBI Taxonomy" id="436515"/>
    <lineage>
        <taxon>Bacteria</taxon>
        <taxon>Pseudomonadati</taxon>
        <taxon>Pseudomonadota</taxon>
        <taxon>Betaproteobacteria</taxon>
        <taxon>Burkholderiales</taxon>
        <taxon>Comamonadaceae</taxon>
        <taxon>Variovorax</taxon>
    </lineage>
</organism>
<dbReference type="Gene3D" id="1.10.10.60">
    <property type="entry name" value="Homeodomain-like"/>
    <property type="match status" value="2"/>
</dbReference>
<dbReference type="PANTHER" id="PTHR43280">
    <property type="entry name" value="ARAC-FAMILY TRANSCRIPTIONAL REGULATOR"/>
    <property type="match status" value="1"/>
</dbReference>
<proteinExistence type="predicted"/>
<dbReference type="InterPro" id="IPR037923">
    <property type="entry name" value="HTH-like"/>
</dbReference>
<dbReference type="GO" id="GO:0003700">
    <property type="term" value="F:DNA-binding transcription factor activity"/>
    <property type="evidence" value="ECO:0007669"/>
    <property type="project" value="InterPro"/>
</dbReference>
<dbReference type="InterPro" id="IPR018060">
    <property type="entry name" value="HTH_AraC"/>
</dbReference>